<sequence>MSTEDEDENLDANKISEKFNVKTKVNPDDDSQKRTIAATSSDDGNINLRQKTQNYPPTKTEVDEAARILYEAFQKMSQIMDMVKPIIAGTNTTITNDIIELLKLQGKYHSS</sequence>
<dbReference type="VEuPathDB" id="VectorBase:BGLB038478"/>
<feature type="compositionally biased region" description="Basic and acidic residues" evidence="1">
    <location>
        <begin position="24"/>
        <end position="33"/>
    </location>
</feature>
<dbReference type="KEGG" id="bgt:106059205"/>
<gene>
    <name evidence="2" type="primary">106059205</name>
</gene>
<evidence type="ECO:0000313" key="3">
    <source>
        <dbReference type="Proteomes" id="UP000076420"/>
    </source>
</evidence>
<accession>A0A2C9M4N4</accession>
<dbReference type="AlphaFoldDB" id="A0A2C9M4N4"/>
<dbReference type="EnsemblMetazoa" id="BGLB038478-RA">
    <property type="protein sequence ID" value="BGLB038478-PA"/>
    <property type="gene ID" value="BGLB038478"/>
</dbReference>
<evidence type="ECO:0000313" key="2">
    <source>
        <dbReference type="EnsemblMetazoa" id="BGLB038478-PA"/>
    </source>
</evidence>
<organism evidence="2 3">
    <name type="scientific">Biomphalaria glabrata</name>
    <name type="common">Bloodfluke planorb</name>
    <name type="synonym">Freshwater snail</name>
    <dbReference type="NCBI Taxonomy" id="6526"/>
    <lineage>
        <taxon>Eukaryota</taxon>
        <taxon>Metazoa</taxon>
        <taxon>Spiralia</taxon>
        <taxon>Lophotrochozoa</taxon>
        <taxon>Mollusca</taxon>
        <taxon>Gastropoda</taxon>
        <taxon>Heterobranchia</taxon>
        <taxon>Euthyneura</taxon>
        <taxon>Panpulmonata</taxon>
        <taxon>Hygrophila</taxon>
        <taxon>Lymnaeoidea</taxon>
        <taxon>Planorbidae</taxon>
        <taxon>Biomphalaria</taxon>
    </lineage>
</organism>
<feature type="region of interest" description="Disordered" evidence="1">
    <location>
        <begin position="24"/>
        <end position="57"/>
    </location>
</feature>
<protein>
    <submittedName>
        <fullName evidence="2">Uncharacterized protein</fullName>
    </submittedName>
</protein>
<name>A0A2C9M4N4_BIOGL</name>
<feature type="compositionally biased region" description="Polar residues" evidence="1">
    <location>
        <begin position="37"/>
        <end position="57"/>
    </location>
</feature>
<dbReference type="Proteomes" id="UP000076420">
    <property type="component" value="Unassembled WGS sequence"/>
</dbReference>
<proteinExistence type="predicted"/>
<reference evidence="2" key="1">
    <citation type="submission" date="2020-05" db="UniProtKB">
        <authorList>
            <consortium name="EnsemblMetazoa"/>
        </authorList>
    </citation>
    <scope>IDENTIFICATION</scope>
    <source>
        <strain evidence="2">BB02</strain>
    </source>
</reference>
<evidence type="ECO:0000256" key="1">
    <source>
        <dbReference type="SAM" id="MobiDB-lite"/>
    </source>
</evidence>